<protein>
    <submittedName>
        <fullName evidence="12">NADH:flavin oxidoreductase</fullName>
    </submittedName>
</protein>
<gene>
    <name evidence="12" type="ORF">B5P45_08535</name>
</gene>
<dbReference type="SUPFAM" id="SSF51971">
    <property type="entry name" value="Nucleotide-binding domain"/>
    <property type="match status" value="1"/>
</dbReference>
<evidence type="ECO:0000313" key="13">
    <source>
        <dbReference type="Proteomes" id="UP000232163"/>
    </source>
</evidence>
<organism evidence="12 13">
    <name type="scientific">Phyllobacterium zundukense</name>
    <dbReference type="NCBI Taxonomy" id="1867719"/>
    <lineage>
        <taxon>Bacteria</taxon>
        <taxon>Pseudomonadati</taxon>
        <taxon>Pseudomonadota</taxon>
        <taxon>Alphaproteobacteria</taxon>
        <taxon>Hyphomicrobiales</taxon>
        <taxon>Phyllobacteriaceae</taxon>
        <taxon>Phyllobacterium</taxon>
    </lineage>
</organism>
<sequence length="686" mass="75743">MRDPRFDILFEAVQIGPHTARNRFYQTPHCNGMGNLRPQAHAAMRGVKAEGGWAVVNTEHCSVHPSGDLMPEVLQMLWDDGDIPPLALMVDAVHEHGSLAGVQLAYPAYYNANRLTRDVPLGPMDRPVSGHHPIQVRAMDKQDIRNLLGWWKAAANRARKAGFDILNVDANFSTIAFQFLSPRNQRTDEYGGSLKNRIRLLKELIEVTREGGSDQCAVSVRLIVDELFGNLGLRAPDEGIEAIGMLAELPDLWDLVIGTWADDSPTSRFAPENDHEPFMVGVKAVTTKPVIGVGRFTSPDTMASLIRRGVLDMIGAARPSIADPFLPKKIEEGRYEDIRECIGCNICVSSHFAMTNLRCTQNPTMGEEWRRGWHPERIAPKKQDKSVLVVGGGPAGLECARALGERGYRVTLAERETKLGGRVTLEGELPGLREWLRVRDWRVTQLNKLANVEVYVGSELTAADVAEFDPDHVVIATGSHWRADGIGRASHLPLKMATAMRVFTPDDIMRGVSPKGRITVYDDDHYYMGSVIAEKLALEGNDVTLITPASDVSSFSINTLENIRVARRLFDRNVKMITHSSLVEGKKDTVLVGDVRTGARAEYSADALVLVTSRLPNSQLFHTVSSHYGHTEGNPKVSRIGDCNAPAAIYAAVYSGHRFAEEFDVDTPLLRRERIDLIKSGAIADC</sequence>
<dbReference type="GO" id="GO:0051536">
    <property type="term" value="F:iron-sulfur cluster binding"/>
    <property type="evidence" value="ECO:0007669"/>
    <property type="project" value="UniProtKB-KW"/>
</dbReference>
<evidence type="ECO:0000256" key="7">
    <source>
        <dbReference type="ARBA" id="ARBA00023002"/>
    </source>
</evidence>
<evidence type="ECO:0000256" key="6">
    <source>
        <dbReference type="ARBA" id="ARBA00022723"/>
    </source>
</evidence>
<keyword evidence="4" id="KW-0285">Flavoprotein</keyword>
<keyword evidence="8" id="KW-0408">Iron</keyword>
<evidence type="ECO:0000256" key="9">
    <source>
        <dbReference type="ARBA" id="ARBA00023014"/>
    </source>
</evidence>
<dbReference type="RefSeq" id="WP_100003350.1">
    <property type="nucleotide sequence ID" value="NZ_CP017943.1"/>
</dbReference>
<comment type="caution">
    <text evidence="12">The sequence shown here is derived from an EMBL/GenBank/DDBJ whole genome shotgun (WGS) entry which is preliminary data.</text>
</comment>
<dbReference type="SUPFAM" id="SSF51905">
    <property type="entry name" value="FAD/NAD(P)-binding domain"/>
    <property type="match status" value="1"/>
</dbReference>
<dbReference type="GO" id="GO:0010181">
    <property type="term" value="F:FMN binding"/>
    <property type="evidence" value="ECO:0007669"/>
    <property type="project" value="InterPro"/>
</dbReference>
<dbReference type="InterPro" id="IPR013785">
    <property type="entry name" value="Aldolase_TIM"/>
</dbReference>
<feature type="domain" description="FAD/NAD(P)-binding" evidence="11">
    <location>
        <begin position="386"/>
        <end position="656"/>
    </location>
</feature>
<dbReference type="Gene3D" id="3.20.20.70">
    <property type="entry name" value="Aldolase class I"/>
    <property type="match status" value="1"/>
</dbReference>
<evidence type="ECO:0000256" key="2">
    <source>
        <dbReference type="ARBA" id="ARBA00001966"/>
    </source>
</evidence>
<evidence type="ECO:0000259" key="11">
    <source>
        <dbReference type="Pfam" id="PF07992"/>
    </source>
</evidence>
<comment type="cofactor">
    <cofactor evidence="2">
        <name>[4Fe-4S] cluster</name>
        <dbReference type="ChEBI" id="CHEBI:49883"/>
    </cofactor>
</comment>
<dbReference type="GO" id="GO:0046872">
    <property type="term" value="F:metal ion binding"/>
    <property type="evidence" value="ECO:0007669"/>
    <property type="project" value="UniProtKB-KW"/>
</dbReference>
<dbReference type="Gene3D" id="3.50.50.60">
    <property type="entry name" value="FAD/NAD(P)-binding domain"/>
    <property type="match status" value="1"/>
</dbReference>
<proteinExistence type="inferred from homology"/>
<name>A0A2N9W0M5_9HYPH</name>
<evidence type="ECO:0000256" key="8">
    <source>
        <dbReference type="ARBA" id="ARBA00023004"/>
    </source>
</evidence>
<keyword evidence="5" id="KW-0288">FMN</keyword>
<keyword evidence="7" id="KW-0560">Oxidoreductase</keyword>
<dbReference type="Proteomes" id="UP000232163">
    <property type="component" value="Unassembled WGS sequence"/>
</dbReference>
<evidence type="ECO:0000256" key="5">
    <source>
        <dbReference type="ARBA" id="ARBA00022643"/>
    </source>
</evidence>
<accession>A0A2N9W0M5</accession>
<keyword evidence="13" id="KW-1185">Reference proteome</keyword>
<dbReference type="Pfam" id="PF07992">
    <property type="entry name" value="Pyr_redox_2"/>
    <property type="match status" value="1"/>
</dbReference>
<feature type="domain" description="NADH:flavin oxidoreductase/NADH oxidase N-terminal" evidence="10">
    <location>
        <begin position="9"/>
        <end position="336"/>
    </location>
</feature>
<dbReference type="PANTHER" id="PTHR42917:SF2">
    <property type="entry name" value="2,4-DIENOYL-COA REDUCTASE [(2E)-ENOYL-COA-PRODUCING]"/>
    <property type="match status" value="1"/>
</dbReference>
<dbReference type="OrthoDB" id="9804454at2"/>
<dbReference type="KEGG" id="pht:BLM14_27655"/>
<reference evidence="12 13" key="1">
    <citation type="journal article" date="2017" name="Int J Environ Stud">
        <title>Does the Miocene-Pliocene relict legume Oxytropis triphylla form nitrogen-fixing nodules with a combination of bacterial strains?</title>
        <authorList>
            <person name="Safronova V."/>
            <person name="Belimov A."/>
            <person name="Sazanova A."/>
            <person name="Kuznetsova I."/>
            <person name="Popova J."/>
            <person name="Andronov E."/>
            <person name="Verkhozina A."/>
            <person name="Tikhonovich I."/>
        </authorList>
    </citation>
    <scope>NUCLEOTIDE SEQUENCE [LARGE SCALE GENOMIC DNA]</scope>
    <source>
        <strain evidence="12 13">Tri-38</strain>
    </source>
</reference>
<keyword evidence="6" id="KW-0479">Metal-binding</keyword>
<dbReference type="AlphaFoldDB" id="A0A2N9W0M5"/>
<dbReference type="PANTHER" id="PTHR42917">
    <property type="entry name" value="2,4-DIENOYL-COA REDUCTASE"/>
    <property type="match status" value="1"/>
</dbReference>
<dbReference type="Gene3D" id="3.40.50.720">
    <property type="entry name" value="NAD(P)-binding Rossmann-like Domain"/>
    <property type="match status" value="1"/>
</dbReference>
<dbReference type="SUPFAM" id="SSF51395">
    <property type="entry name" value="FMN-linked oxidoreductases"/>
    <property type="match status" value="1"/>
</dbReference>
<dbReference type="PRINTS" id="PR00368">
    <property type="entry name" value="FADPNR"/>
</dbReference>
<dbReference type="InterPro" id="IPR001155">
    <property type="entry name" value="OxRdtase_FMN_N"/>
</dbReference>
<dbReference type="EMBL" id="MZMT01000021">
    <property type="protein sequence ID" value="PIO45293.1"/>
    <property type="molecule type" value="Genomic_DNA"/>
</dbReference>
<dbReference type="InterPro" id="IPR036188">
    <property type="entry name" value="FAD/NAD-bd_sf"/>
</dbReference>
<dbReference type="GO" id="GO:0016491">
    <property type="term" value="F:oxidoreductase activity"/>
    <property type="evidence" value="ECO:0007669"/>
    <property type="project" value="UniProtKB-KW"/>
</dbReference>
<evidence type="ECO:0000259" key="10">
    <source>
        <dbReference type="Pfam" id="PF00724"/>
    </source>
</evidence>
<evidence type="ECO:0000256" key="3">
    <source>
        <dbReference type="ARBA" id="ARBA00011048"/>
    </source>
</evidence>
<dbReference type="InterPro" id="IPR023753">
    <property type="entry name" value="FAD/NAD-binding_dom"/>
</dbReference>
<evidence type="ECO:0000256" key="1">
    <source>
        <dbReference type="ARBA" id="ARBA00001917"/>
    </source>
</evidence>
<dbReference type="Pfam" id="PF00724">
    <property type="entry name" value="Oxidored_FMN"/>
    <property type="match status" value="1"/>
</dbReference>
<dbReference type="InterPro" id="IPR051793">
    <property type="entry name" value="NADH:flavin_oxidoreductase"/>
</dbReference>
<evidence type="ECO:0000256" key="4">
    <source>
        <dbReference type="ARBA" id="ARBA00022630"/>
    </source>
</evidence>
<comment type="cofactor">
    <cofactor evidence="1">
        <name>FMN</name>
        <dbReference type="ChEBI" id="CHEBI:58210"/>
    </cofactor>
</comment>
<keyword evidence="9" id="KW-0411">Iron-sulfur</keyword>
<comment type="similarity">
    <text evidence="3">In the N-terminal section; belongs to the NADH:flavin oxidoreductase/NADH oxidase family.</text>
</comment>
<evidence type="ECO:0000313" key="12">
    <source>
        <dbReference type="EMBL" id="PIO45293.1"/>
    </source>
</evidence>